<feature type="domain" description="RNA polymerase sigma-70 region 4" evidence="6">
    <location>
        <begin position="204"/>
        <end position="253"/>
    </location>
</feature>
<evidence type="ECO:0000259" key="6">
    <source>
        <dbReference type="Pfam" id="PF04545"/>
    </source>
</evidence>
<evidence type="ECO:0000256" key="2">
    <source>
        <dbReference type="ARBA" id="ARBA00023082"/>
    </source>
</evidence>
<comment type="caution">
    <text evidence="7">The sequence shown here is derived from an EMBL/GenBank/DDBJ whole genome shotgun (WGS) entry which is preliminary data.</text>
</comment>
<keyword evidence="8" id="KW-1185">Reference proteome</keyword>
<protein>
    <submittedName>
        <fullName evidence="7">FliA/WhiG family RNA polymerase sigma factor</fullName>
    </submittedName>
</protein>
<accession>A0ABU8GXU7</accession>
<dbReference type="SUPFAM" id="SSF88946">
    <property type="entry name" value="Sigma2 domain of RNA polymerase sigma factors"/>
    <property type="match status" value="1"/>
</dbReference>
<dbReference type="Gene3D" id="1.10.1740.10">
    <property type="match status" value="1"/>
</dbReference>
<dbReference type="PANTHER" id="PTHR30385:SF7">
    <property type="entry name" value="RNA POLYMERASE SIGMA FACTOR FLIA"/>
    <property type="match status" value="1"/>
</dbReference>
<dbReference type="Pfam" id="PF04545">
    <property type="entry name" value="Sigma70_r4"/>
    <property type="match status" value="1"/>
</dbReference>
<evidence type="ECO:0000259" key="5">
    <source>
        <dbReference type="Pfam" id="PF04542"/>
    </source>
</evidence>
<feature type="domain" description="RNA polymerase sigma-70 region 2" evidence="5">
    <location>
        <begin position="41"/>
        <end position="111"/>
    </location>
</feature>
<dbReference type="NCBIfam" id="TIGR02937">
    <property type="entry name" value="sigma70-ECF"/>
    <property type="match status" value="1"/>
</dbReference>
<evidence type="ECO:0000313" key="7">
    <source>
        <dbReference type="EMBL" id="MEI5685609.1"/>
    </source>
</evidence>
<dbReference type="InterPro" id="IPR014284">
    <property type="entry name" value="RNA_pol_sigma-70_dom"/>
</dbReference>
<dbReference type="CDD" id="cd06171">
    <property type="entry name" value="Sigma70_r4"/>
    <property type="match status" value="1"/>
</dbReference>
<keyword evidence="3" id="KW-0238">DNA-binding</keyword>
<dbReference type="InterPro" id="IPR012845">
    <property type="entry name" value="RNA_pol_sigma_FliA_WhiG"/>
</dbReference>
<dbReference type="Proteomes" id="UP001367771">
    <property type="component" value="Unassembled WGS sequence"/>
</dbReference>
<sequence>MSAEPMPQAFTAATPAPADMVPQAPLTYSRATRPGGDPEAMIRQYLPLVRRIAWHVHGSMSTIVEVEDLVQIGLVALVEAVGQAAEQGAQFRAYLQTRLRGAMIDELRRQATSTRGAMRRRRQYHAAIATLTAQTGRPPEEAAVARELGVSVEKLRADYVTAEAVRFEAIDDIYSDDLPWFADDTPDAFEQLAESDLRDTLIAAIGALPEREALVVQLFYVEELNLEEIGRVLGVGAARVCQIKAAAHGRLKKALAKKI</sequence>
<evidence type="ECO:0000313" key="8">
    <source>
        <dbReference type="Proteomes" id="UP001367771"/>
    </source>
</evidence>
<dbReference type="InterPro" id="IPR007630">
    <property type="entry name" value="RNA_pol_sigma70_r4"/>
</dbReference>
<keyword evidence="2" id="KW-0731">Sigma factor</keyword>
<dbReference type="Gene3D" id="1.20.140.160">
    <property type="match status" value="1"/>
</dbReference>
<reference evidence="7 8" key="1">
    <citation type="journal article" date="2013" name="Int. J. Syst. Evol. Microbiol.">
        <title>Sphingomonas kyungheensis sp. nov., a bacterium with ginsenoside-converting activity isolated from soil of a ginseng field.</title>
        <authorList>
            <person name="Son H.M."/>
            <person name="Yang J.E."/>
            <person name="Park Y."/>
            <person name="Han C.K."/>
            <person name="Kim S.G."/>
            <person name="Kook M."/>
            <person name="Yi T.H."/>
        </authorList>
    </citation>
    <scope>NUCLEOTIDE SEQUENCE [LARGE SCALE GENOMIC DNA]</scope>
    <source>
        <strain evidence="7 8">LMG 26582</strain>
    </source>
</reference>
<evidence type="ECO:0000256" key="1">
    <source>
        <dbReference type="ARBA" id="ARBA00023015"/>
    </source>
</evidence>
<evidence type="ECO:0000256" key="4">
    <source>
        <dbReference type="ARBA" id="ARBA00023163"/>
    </source>
</evidence>
<gene>
    <name evidence="7" type="ORF">V8201_00805</name>
</gene>
<keyword evidence="4" id="KW-0804">Transcription</keyword>
<evidence type="ECO:0000256" key="3">
    <source>
        <dbReference type="ARBA" id="ARBA00023125"/>
    </source>
</evidence>
<dbReference type="Pfam" id="PF04542">
    <property type="entry name" value="Sigma70_r2"/>
    <property type="match status" value="1"/>
</dbReference>
<dbReference type="InterPro" id="IPR000943">
    <property type="entry name" value="RNA_pol_sigma70"/>
</dbReference>
<dbReference type="SUPFAM" id="SSF88659">
    <property type="entry name" value="Sigma3 and sigma4 domains of RNA polymerase sigma factors"/>
    <property type="match status" value="2"/>
</dbReference>
<dbReference type="PRINTS" id="PR00046">
    <property type="entry name" value="SIGMA70FCT"/>
</dbReference>
<dbReference type="InterPro" id="IPR013324">
    <property type="entry name" value="RNA_pol_sigma_r3/r4-like"/>
</dbReference>
<dbReference type="InterPro" id="IPR013325">
    <property type="entry name" value="RNA_pol_sigma_r2"/>
</dbReference>
<dbReference type="NCBIfam" id="TIGR02479">
    <property type="entry name" value="FliA_WhiG"/>
    <property type="match status" value="1"/>
</dbReference>
<dbReference type="PANTHER" id="PTHR30385">
    <property type="entry name" value="SIGMA FACTOR F FLAGELLAR"/>
    <property type="match status" value="1"/>
</dbReference>
<dbReference type="EMBL" id="JBBBDM010000001">
    <property type="protein sequence ID" value="MEI5685609.1"/>
    <property type="molecule type" value="Genomic_DNA"/>
</dbReference>
<dbReference type="RefSeq" id="WP_336544245.1">
    <property type="nucleotide sequence ID" value="NZ_JBBBDM010000001.1"/>
</dbReference>
<proteinExistence type="predicted"/>
<dbReference type="InterPro" id="IPR007627">
    <property type="entry name" value="RNA_pol_sigma70_r2"/>
</dbReference>
<name>A0ABU8GXU7_9SPHN</name>
<organism evidence="7 8">
    <name type="scientific">Sphingomonas kyungheensis</name>
    <dbReference type="NCBI Taxonomy" id="1069987"/>
    <lineage>
        <taxon>Bacteria</taxon>
        <taxon>Pseudomonadati</taxon>
        <taxon>Pseudomonadota</taxon>
        <taxon>Alphaproteobacteria</taxon>
        <taxon>Sphingomonadales</taxon>
        <taxon>Sphingomonadaceae</taxon>
        <taxon>Sphingomonas</taxon>
    </lineage>
</organism>
<keyword evidence="1" id="KW-0805">Transcription regulation</keyword>